<dbReference type="Gene3D" id="3.20.170.30">
    <property type="match status" value="1"/>
</dbReference>
<gene>
    <name evidence="5" type="ORF">F5878DRAFT_623902</name>
</gene>
<evidence type="ECO:0000313" key="6">
    <source>
        <dbReference type="Proteomes" id="UP001163846"/>
    </source>
</evidence>
<protein>
    <submittedName>
        <fullName evidence="5">KptA family-domain-containing protein</fullName>
    </submittedName>
</protein>
<dbReference type="InterPro" id="IPR002745">
    <property type="entry name" value="Ptrans_KptA/Tpt1"/>
</dbReference>
<dbReference type="GO" id="GO:0006388">
    <property type="term" value="P:tRNA splicing, via endonucleolytic cleavage and ligation"/>
    <property type="evidence" value="ECO:0007669"/>
    <property type="project" value="TreeGrafter"/>
</dbReference>
<accession>A0AA38P5Z8</accession>
<dbReference type="EMBL" id="MU806284">
    <property type="protein sequence ID" value="KAJ3836919.1"/>
    <property type="molecule type" value="Genomic_DNA"/>
</dbReference>
<comment type="similarity">
    <text evidence="1">Belongs to the KptA/TPT1 family.</text>
</comment>
<evidence type="ECO:0000256" key="1">
    <source>
        <dbReference type="ARBA" id="ARBA00009836"/>
    </source>
</evidence>
<feature type="region of interest" description="Disordered" evidence="4">
    <location>
        <begin position="163"/>
        <end position="190"/>
    </location>
</feature>
<proteinExistence type="inferred from homology"/>
<keyword evidence="2" id="KW-0808">Transferase</keyword>
<dbReference type="AlphaFoldDB" id="A0AA38P5Z8"/>
<dbReference type="InterPro" id="IPR042081">
    <property type="entry name" value="RNA_2'-PTrans_C"/>
</dbReference>
<dbReference type="PANTHER" id="PTHR12684:SF2">
    <property type="entry name" value="TRNA 2'-PHOSPHOTRANSFERASE 1"/>
    <property type="match status" value="1"/>
</dbReference>
<evidence type="ECO:0000256" key="3">
    <source>
        <dbReference type="ARBA" id="ARBA00023027"/>
    </source>
</evidence>
<sequence length="190" mass="21578">MRSVEFLDIEDVVKKDSKGRFTLTYEGDRPEGDHWWIRANQGHSMEAADLELERVNSIERIPVALHGTTEEAWRHISKQGISRMNRNHIHLAQGFENGVGSQVFSGIRKSSRILIYIDIEKALADGIRFYLSTNGVVLCPGNEFGFLEPKYFQRVERVAKTSEPVHGWDGQRAESSIRGQPKAEGLRADE</sequence>
<dbReference type="GO" id="GO:0000215">
    <property type="term" value="F:tRNA 2'-phosphotransferase activity"/>
    <property type="evidence" value="ECO:0007669"/>
    <property type="project" value="TreeGrafter"/>
</dbReference>
<reference evidence="5" key="1">
    <citation type="submission" date="2022-08" db="EMBL/GenBank/DDBJ databases">
        <authorList>
            <consortium name="DOE Joint Genome Institute"/>
            <person name="Min B."/>
            <person name="Riley R."/>
            <person name="Sierra-Patev S."/>
            <person name="Naranjo-Ortiz M."/>
            <person name="Looney B."/>
            <person name="Konkel Z."/>
            <person name="Slot J.C."/>
            <person name="Sakamoto Y."/>
            <person name="Steenwyk J.L."/>
            <person name="Rokas A."/>
            <person name="Carro J."/>
            <person name="Camarero S."/>
            <person name="Ferreira P."/>
            <person name="Molpeceres G."/>
            <person name="Ruiz-Duenas F.J."/>
            <person name="Serrano A."/>
            <person name="Henrissat B."/>
            <person name="Drula E."/>
            <person name="Hughes K.W."/>
            <person name="Mata J.L."/>
            <person name="Ishikawa N.K."/>
            <person name="Vargas-Isla R."/>
            <person name="Ushijima S."/>
            <person name="Smith C.A."/>
            <person name="Ahrendt S."/>
            <person name="Andreopoulos W."/>
            <person name="He G."/>
            <person name="Labutti K."/>
            <person name="Lipzen A."/>
            <person name="Ng V."/>
            <person name="Sandor L."/>
            <person name="Barry K."/>
            <person name="Martinez A.T."/>
            <person name="Xiao Y."/>
            <person name="Gibbons J.G."/>
            <person name="Terashima K."/>
            <person name="Hibbett D.S."/>
            <person name="Grigoriev I.V."/>
        </authorList>
    </citation>
    <scope>NUCLEOTIDE SEQUENCE</scope>
    <source>
        <strain evidence="5">TFB9207</strain>
    </source>
</reference>
<organism evidence="5 6">
    <name type="scientific">Lentinula raphanica</name>
    <dbReference type="NCBI Taxonomy" id="153919"/>
    <lineage>
        <taxon>Eukaryota</taxon>
        <taxon>Fungi</taxon>
        <taxon>Dikarya</taxon>
        <taxon>Basidiomycota</taxon>
        <taxon>Agaricomycotina</taxon>
        <taxon>Agaricomycetes</taxon>
        <taxon>Agaricomycetidae</taxon>
        <taxon>Agaricales</taxon>
        <taxon>Marasmiineae</taxon>
        <taxon>Omphalotaceae</taxon>
        <taxon>Lentinula</taxon>
    </lineage>
</organism>
<keyword evidence="3" id="KW-0520">NAD</keyword>
<keyword evidence="6" id="KW-1185">Reference proteome</keyword>
<dbReference type="PANTHER" id="PTHR12684">
    <property type="entry name" value="PUTATIVE PHOSPHOTRANSFERASE"/>
    <property type="match status" value="1"/>
</dbReference>
<name>A0AA38P5Z8_9AGAR</name>
<comment type="caution">
    <text evidence="5">The sequence shown here is derived from an EMBL/GenBank/DDBJ whole genome shotgun (WGS) entry which is preliminary data.</text>
</comment>
<dbReference type="Pfam" id="PF01885">
    <property type="entry name" value="PTS_2-RNA"/>
    <property type="match status" value="1"/>
</dbReference>
<dbReference type="SUPFAM" id="SSF56399">
    <property type="entry name" value="ADP-ribosylation"/>
    <property type="match status" value="1"/>
</dbReference>
<evidence type="ECO:0000256" key="4">
    <source>
        <dbReference type="SAM" id="MobiDB-lite"/>
    </source>
</evidence>
<evidence type="ECO:0000256" key="2">
    <source>
        <dbReference type="ARBA" id="ARBA00022679"/>
    </source>
</evidence>
<dbReference type="Proteomes" id="UP001163846">
    <property type="component" value="Unassembled WGS sequence"/>
</dbReference>
<evidence type="ECO:0000313" key="5">
    <source>
        <dbReference type="EMBL" id="KAJ3836919.1"/>
    </source>
</evidence>